<evidence type="ECO:0000256" key="1">
    <source>
        <dbReference type="SAM" id="MobiDB-lite"/>
    </source>
</evidence>
<dbReference type="Proteomes" id="UP000003824">
    <property type="component" value="Unassembled WGS sequence"/>
</dbReference>
<feature type="region of interest" description="Disordered" evidence="1">
    <location>
        <begin position="1"/>
        <end position="44"/>
    </location>
</feature>
<dbReference type="EMBL" id="DS999641">
    <property type="protein sequence ID" value="EFE69049.2"/>
    <property type="molecule type" value="Genomic_DNA"/>
</dbReference>
<dbReference type="AlphaFoldDB" id="D5ZXV1"/>
<accession>D5ZXV1</accession>
<feature type="compositionally biased region" description="Basic and acidic residues" evidence="1">
    <location>
        <begin position="1"/>
        <end position="29"/>
    </location>
</feature>
<gene>
    <name evidence="2" type="ORF">SSFG_04292</name>
</gene>
<evidence type="ECO:0000313" key="3">
    <source>
        <dbReference type="Proteomes" id="UP000003824"/>
    </source>
</evidence>
<reference evidence="3" key="1">
    <citation type="submission" date="2008-12" db="EMBL/GenBank/DDBJ databases">
        <title>Annotation of Streptomyces ghanaensis ATCC 14672.</title>
        <authorList>
            <consortium name="The Broad Institute Genome Sequencing Platform"/>
            <consortium name="Broad Institute Microbial Sequencing Center"/>
            <person name="Fischbach M."/>
            <person name="Ward D."/>
            <person name="Young S."/>
            <person name="Kodira C.D."/>
            <person name="Zeng Q."/>
            <person name="Koehrsen M."/>
            <person name="Godfrey P."/>
            <person name="Alvarado L."/>
            <person name="Berlin A.M."/>
            <person name="Borenstein D."/>
            <person name="Chen Z."/>
            <person name="Engels R."/>
            <person name="Freedman E."/>
            <person name="Gellesch M."/>
            <person name="Goldberg J."/>
            <person name="Griggs A."/>
            <person name="Gujja S."/>
            <person name="Heiman D.I."/>
            <person name="Hepburn T.A."/>
            <person name="Howarth C."/>
            <person name="Jen D."/>
            <person name="Larson L."/>
            <person name="Lewis B."/>
            <person name="Mehta T."/>
            <person name="Park D."/>
            <person name="Pearson M."/>
            <person name="Roberts A."/>
            <person name="Saif S."/>
            <person name="Shea T.D."/>
            <person name="Shenoy N."/>
            <person name="Sisk P."/>
            <person name="Stolte C."/>
            <person name="Sykes S.N."/>
            <person name="Walk T."/>
            <person name="White J."/>
            <person name="Yandava C."/>
            <person name="Straight P."/>
            <person name="Clardy J."/>
            <person name="Hung D."/>
            <person name="Kolter R."/>
            <person name="Mekalanos J."/>
            <person name="Walker S."/>
            <person name="Walsh C.T."/>
            <person name="Wieland B.L.C."/>
            <person name="Ilzarbe M."/>
            <person name="Galagan J."/>
            <person name="Nusbaum C."/>
            <person name="Birren B."/>
        </authorList>
    </citation>
    <scope>NUCLEOTIDE SEQUENCE [LARGE SCALE GENOMIC DNA]</scope>
    <source>
        <strain evidence="3">ATCC 14672 / DSM 40746 / JCM 4963 / KCTC 9882 / NRRL B-12104 / FH 1290</strain>
    </source>
</reference>
<evidence type="ECO:0000313" key="2">
    <source>
        <dbReference type="EMBL" id="EFE69049.2"/>
    </source>
</evidence>
<organism evidence="2 3">
    <name type="scientific">Streptomyces viridosporus (strain ATCC 14672 / DSM 40746 / JCM 4963 / KCTC 9882 / NRRL B-12104 / FH 1290)</name>
    <name type="common">Streptomyces ghanaensis</name>
    <dbReference type="NCBI Taxonomy" id="566461"/>
    <lineage>
        <taxon>Bacteria</taxon>
        <taxon>Bacillati</taxon>
        <taxon>Actinomycetota</taxon>
        <taxon>Actinomycetes</taxon>
        <taxon>Kitasatosporales</taxon>
        <taxon>Streptomycetaceae</taxon>
        <taxon>Streptomyces</taxon>
    </lineage>
</organism>
<name>D5ZXV1_STRV1</name>
<sequence>MNLPGEGDRSHPGGDWITERPGPRNDREPGPTPHGPCRDGYRAPTVAQLRRSMTIAMP</sequence>
<protein>
    <submittedName>
        <fullName evidence="2">Predicted protein</fullName>
    </submittedName>
</protein>
<proteinExistence type="predicted"/>